<sequence length="119" mass="14284">MPYFEFLIAVKKKDMETIGMLVGDDVYSSLIRVDGTRDVLKREELLKHIQLKLDETLNWDFDIVYKEDVQDRIIALMEVNRELIEDGNKKERVIWFLTFQQAADKYKLVRFFSEYLDIK</sequence>
<evidence type="ECO:0000313" key="1">
    <source>
        <dbReference type="EMBL" id="TDM02628.1"/>
    </source>
</evidence>
<name>A0A4R6BLQ0_9STAP</name>
<comment type="caution">
    <text evidence="1">The sequence shown here is derived from an EMBL/GenBank/DDBJ whole genome shotgun (WGS) entry which is preliminary data.</text>
</comment>
<accession>A0A4R6BLQ0</accession>
<evidence type="ECO:0008006" key="3">
    <source>
        <dbReference type="Google" id="ProtNLM"/>
    </source>
</evidence>
<keyword evidence="2" id="KW-1185">Reference proteome</keyword>
<protein>
    <recommendedName>
        <fullName evidence="3">Nuclear transport factor 2 family protein</fullName>
    </recommendedName>
</protein>
<organism evidence="1 2">
    <name type="scientific">Macrococcus hajekii</name>
    <dbReference type="NCBI Taxonomy" id="198482"/>
    <lineage>
        <taxon>Bacteria</taxon>
        <taxon>Bacillati</taxon>
        <taxon>Bacillota</taxon>
        <taxon>Bacilli</taxon>
        <taxon>Bacillales</taxon>
        <taxon>Staphylococcaceae</taxon>
        <taxon>Macrococcus</taxon>
    </lineage>
</organism>
<dbReference type="AlphaFoldDB" id="A0A4R6BLQ0"/>
<gene>
    <name evidence="1" type="ORF">ERX37_00645</name>
</gene>
<dbReference type="EMBL" id="SCWE01000001">
    <property type="protein sequence ID" value="TDM02628.1"/>
    <property type="molecule type" value="Genomic_DNA"/>
</dbReference>
<proteinExistence type="predicted"/>
<dbReference type="Proteomes" id="UP000295328">
    <property type="component" value="Unassembled WGS sequence"/>
</dbReference>
<evidence type="ECO:0000313" key="2">
    <source>
        <dbReference type="Proteomes" id="UP000295328"/>
    </source>
</evidence>
<dbReference type="RefSeq" id="WP_165981929.1">
    <property type="nucleotide sequence ID" value="NZ_SCWE01000001.1"/>
</dbReference>
<reference evidence="1 2" key="1">
    <citation type="submission" date="2019-01" db="EMBL/GenBank/DDBJ databases">
        <title>Draft genome sequences of the type strains of six Macrococcus species.</title>
        <authorList>
            <person name="Mazhar S."/>
            <person name="Altermann E."/>
            <person name="Hill C."/>
            <person name="Mcauliffe O."/>
        </authorList>
    </citation>
    <scope>NUCLEOTIDE SEQUENCE [LARGE SCALE GENOMIC DNA]</scope>
    <source>
        <strain evidence="1 2">CCM4809</strain>
    </source>
</reference>